<organism evidence="3 4">
    <name type="scientific">Paramecium primaurelia</name>
    <dbReference type="NCBI Taxonomy" id="5886"/>
    <lineage>
        <taxon>Eukaryota</taxon>
        <taxon>Sar</taxon>
        <taxon>Alveolata</taxon>
        <taxon>Ciliophora</taxon>
        <taxon>Intramacronucleata</taxon>
        <taxon>Oligohymenophorea</taxon>
        <taxon>Peniculida</taxon>
        <taxon>Parameciidae</taxon>
        <taxon>Paramecium</taxon>
    </lineage>
</organism>
<feature type="coiled-coil region" evidence="1">
    <location>
        <begin position="105"/>
        <end position="205"/>
    </location>
</feature>
<keyword evidence="1" id="KW-0175">Coiled coil</keyword>
<reference evidence="3" key="1">
    <citation type="submission" date="2021-01" db="EMBL/GenBank/DDBJ databases">
        <authorList>
            <consortium name="Genoscope - CEA"/>
            <person name="William W."/>
        </authorList>
    </citation>
    <scope>NUCLEOTIDE SEQUENCE</scope>
</reference>
<keyword evidence="4" id="KW-1185">Reference proteome</keyword>
<feature type="coiled-coil region" evidence="1">
    <location>
        <begin position="47"/>
        <end position="74"/>
    </location>
</feature>
<feature type="compositionally biased region" description="Polar residues" evidence="2">
    <location>
        <begin position="15"/>
        <end position="29"/>
    </location>
</feature>
<name>A0A8S1K178_PARPR</name>
<proteinExistence type="predicted"/>
<accession>A0A8S1K178</accession>
<sequence>MQKSQLIRVLSDSNKSLNPFSMSRQLSQETPTNQGNTNQYQTTDKEIVRLTRLVGSLKKENESLQIKIKQLEEIDYKTKICALEQKNKQLESQIETFKKLPIDQIKTLIEDNERLTSIVENQSNKIKSLLTQIDDLKDSSFHNEGKNEIIISMIQELENQKLYVQDEYKRYQIMNKEKQTLYIELQMAKQQIKDLNQTIEKIKMINLESSEPCDILHQDYLKSHEAVLNFVKNQY</sequence>
<comment type="caution">
    <text evidence="3">The sequence shown here is derived from an EMBL/GenBank/DDBJ whole genome shotgun (WGS) entry which is preliminary data.</text>
</comment>
<evidence type="ECO:0000313" key="3">
    <source>
        <dbReference type="EMBL" id="CAD8048349.1"/>
    </source>
</evidence>
<gene>
    <name evidence="3" type="ORF">PPRIM_AZ9-3.1.T0120426</name>
</gene>
<dbReference type="Proteomes" id="UP000688137">
    <property type="component" value="Unassembled WGS sequence"/>
</dbReference>
<dbReference type="AlphaFoldDB" id="A0A8S1K178"/>
<dbReference type="EMBL" id="CAJJDM010000009">
    <property type="protein sequence ID" value="CAD8048349.1"/>
    <property type="molecule type" value="Genomic_DNA"/>
</dbReference>
<protein>
    <submittedName>
        <fullName evidence="3">Uncharacterized protein</fullName>
    </submittedName>
</protein>
<feature type="region of interest" description="Disordered" evidence="2">
    <location>
        <begin position="15"/>
        <end position="42"/>
    </location>
</feature>
<dbReference type="OMA" id="FHNEGKN"/>
<evidence type="ECO:0000256" key="1">
    <source>
        <dbReference type="SAM" id="Coils"/>
    </source>
</evidence>
<evidence type="ECO:0000256" key="2">
    <source>
        <dbReference type="SAM" id="MobiDB-lite"/>
    </source>
</evidence>
<feature type="compositionally biased region" description="Low complexity" evidence="2">
    <location>
        <begin position="30"/>
        <end position="42"/>
    </location>
</feature>
<evidence type="ECO:0000313" key="4">
    <source>
        <dbReference type="Proteomes" id="UP000688137"/>
    </source>
</evidence>